<name>A0A2W5ZC51_9BACT</name>
<dbReference type="AlphaFoldDB" id="A0A2W5ZC51"/>
<evidence type="ECO:0000313" key="3">
    <source>
        <dbReference type="EMBL" id="PZR80416.1"/>
    </source>
</evidence>
<dbReference type="EMBL" id="QHBU01000153">
    <property type="protein sequence ID" value="PZR80416.1"/>
    <property type="molecule type" value="Genomic_DNA"/>
</dbReference>
<dbReference type="PANTHER" id="PTHR36174:SF1">
    <property type="entry name" value="LIPID II:GLYCINE GLYCYLTRANSFERASE"/>
    <property type="match status" value="1"/>
</dbReference>
<dbReference type="RefSeq" id="WP_337313713.1">
    <property type="nucleotide sequence ID" value="NZ_JAEKNS010000145.1"/>
</dbReference>
<dbReference type="Pfam" id="PF13480">
    <property type="entry name" value="Acetyltransf_6"/>
    <property type="match status" value="1"/>
</dbReference>
<dbReference type="InterPro" id="IPR050644">
    <property type="entry name" value="PG_Glycine_Bridge_Synth"/>
</dbReference>
<accession>A0A2W5ZC51</accession>
<sequence length="355" mass="38696">MDVVAAAELGDREWDRLCQDASGAWFWHTTAWRDYTLAYRPALASRSLAFAVVEGTQPLALVPLMVEKAAEHYDGQRFSFGGDACWSPAVAATLDPSQGDAALRAALHHVDELAEQHGVDSVALKLSPLAAGWRDHLPVFIAATTRAGYTDVSLSSQVIDLDVDAQTLRTSMTKGHRADVTRGRRVLDTSVTTGEQAIADFPAYRAMHALAAGRVTRPDETFRLMESWLTTGAAALVKAVRGDAAVGFTYLILHAGAAYYASAANHPDHAAEPIGHVLHAAAIDWLKARGFRRYELGLQQFGPLPHDVPSDKQLGIARFKRGFGGGTVPLMVREKWFSKEAYRRAMGSRIERYAT</sequence>
<dbReference type="InterPro" id="IPR016181">
    <property type="entry name" value="Acyl_CoA_acyltransferase"/>
</dbReference>
<feature type="domain" description="BioF2-like acetyltransferase" evidence="1">
    <location>
        <begin position="176"/>
        <end position="298"/>
    </location>
</feature>
<evidence type="ECO:0000313" key="4">
    <source>
        <dbReference type="Proteomes" id="UP000248724"/>
    </source>
</evidence>
<proteinExistence type="predicted"/>
<reference evidence="3" key="2">
    <citation type="submission" date="2018-05" db="EMBL/GenBank/DDBJ databases">
        <authorList>
            <person name="Ferrari B."/>
        </authorList>
    </citation>
    <scope>NUCLEOTIDE SEQUENCE</scope>
    <source>
        <strain evidence="3">RRmetagenome_bin12</strain>
    </source>
</reference>
<accession>A0A934K4A8</accession>
<protein>
    <submittedName>
        <fullName evidence="2">GNAT family N-acetyltransferase</fullName>
    </submittedName>
</protein>
<dbReference type="PANTHER" id="PTHR36174">
    <property type="entry name" value="LIPID II:GLYCINE GLYCYLTRANSFERASE"/>
    <property type="match status" value="1"/>
</dbReference>
<gene>
    <name evidence="3" type="ORF">DLM65_08260</name>
    <name evidence="2" type="ORF">JF886_14515</name>
</gene>
<reference evidence="2 5" key="3">
    <citation type="submission" date="2020-10" db="EMBL/GenBank/DDBJ databases">
        <title>Ca. Dormibacterota MAGs.</title>
        <authorList>
            <person name="Montgomery K."/>
        </authorList>
    </citation>
    <scope>NUCLEOTIDE SEQUENCE [LARGE SCALE GENOMIC DNA]</scope>
    <source>
        <strain evidence="2">SC8812_S17_18</strain>
    </source>
</reference>
<reference evidence="3 4" key="1">
    <citation type="journal article" date="2017" name="Nature">
        <title>Atmospheric trace gases support primary production in Antarctic desert surface soil.</title>
        <authorList>
            <person name="Ji M."/>
            <person name="Greening C."/>
            <person name="Vanwonterghem I."/>
            <person name="Carere C.R."/>
            <person name="Bay S.K."/>
            <person name="Steen J.A."/>
            <person name="Montgomery K."/>
            <person name="Lines T."/>
            <person name="Beardall J."/>
            <person name="van Dorst J."/>
            <person name="Snape I."/>
            <person name="Stott M.B."/>
            <person name="Hugenholtz P."/>
            <person name="Ferrari B.C."/>
        </authorList>
    </citation>
    <scope>NUCLEOTIDE SEQUENCE [LARGE SCALE GENOMIC DNA]</scope>
    <source>
        <strain evidence="3">RRmetagenome_bin12</strain>
    </source>
</reference>
<dbReference type="InterPro" id="IPR038740">
    <property type="entry name" value="BioF2-like_GNAT_dom"/>
</dbReference>
<dbReference type="EMBL" id="JAEKNS010000145">
    <property type="protein sequence ID" value="MBJ7596041.1"/>
    <property type="molecule type" value="Genomic_DNA"/>
</dbReference>
<dbReference type="SUPFAM" id="SSF55729">
    <property type="entry name" value="Acyl-CoA N-acyltransferases (Nat)"/>
    <property type="match status" value="1"/>
</dbReference>
<organism evidence="3 4">
    <name type="scientific">Candidatus Aeolococcus gillhamiae</name>
    <dbReference type="NCBI Taxonomy" id="3127015"/>
    <lineage>
        <taxon>Bacteria</taxon>
        <taxon>Bacillati</taxon>
        <taxon>Candidatus Dormiibacterota</taxon>
        <taxon>Candidatus Dormibacteria</taxon>
        <taxon>Candidatus Aeolococcales</taxon>
        <taxon>Candidatus Aeolococcaceae</taxon>
        <taxon>Candidatus Aeolococcus</taxon>
    </lineage>
</organism>
<evidence type="ECO:0000313" key="2">
    <source>
        <dbReference type="EMBL" id="MBJ7596041.1"/>
    </source>
</evidence>
<evidence type="ECO:0000313" key="5">
    <source>
        <dbReference type="Proteomes" id="UP000606991"/>
    </source>
</evidence>
<comment type="caution">
    <text evidence="3">The sequence shown here is derived from an EMBL/GenBank/DDBJ whole genome shotgun (WGS) entry which is preliminary data.</text>
</comment>
<dbReference type="Proteomes" id="UP000248724">
    <property type="component" value="Unassembled WGS sequence"/>
</dbReference>
<dbReference type="Gene3D" id="3.40.630.30">
    <property type="match status" value="1"/>
</dbReference>
<evidence type="ECO:0000259" key="1">
    <source>
        <dbReference type="Pfam" id="PF13480"/>
    </source>
</evidence>
<dbReference type="Proteomes" id="UP000606991">
    <property type="component" value="Unassembled WGS sequence"/>
</dbReference>